<evidence type="ECO:0000313" key="3">
    <source>
        <dbReference type="Proteomes" id="UP000704762"/>
    </source>
</evidence>
<sequence>MLDHPDHDPAALHHSVCSLLAARPVTLGLVGVGRHTGSLGQLGRADGHRADHHEHAATAPSADQGGALDRGQADG</sequence>
<comment type="caution">
    <text evidence="2">The sequence shown here is derived from an EMBL/GenBank/DDBJ whole genome shotgun (WGS) entry which is preliminary data.</text>
</comment>
<protein>
    <submittedName>
        <fullName evidence="2">Uncharacterized protein</fullName>
    </submittedName>
</protein>
<feature type="compositionally biased region" description="Basic and acidic residues" evidence="1">
    <location>
        <begin position="45"/>
        <end position="56"/>
    </location>
</feature>
<accession>A0ABS2RGT9</accession>
<dbReference type="RefSeq" id="WP_204916525.1">
    <property type="nucleotide sequence ID" value="NZ_BAAAQP010000011.1"/>
</dbReference>
<reference evidence="2 3" key="1">
    <citation type="submission" date="2021-01" db="EMBL/GenBank/DDBJ databases">
        <title>Sequencing the genomes of 1000 actinobacteria strains.</title>
        <authorList>
            <person name="Klenk H.-P."/>
        </authorList>
    </citation>
    <scope>NUCLEOTIDE SEQUENCE [LARGE SCALE GENOMIC DNA]</scope>
    <source>
        <strain evidence="2 3">DSM 18662</strain>
    </source>
</reference>
<dbReference type="Proteomes" id="UP000704762">
    <property type="component" value="Unassembled WGS sequence"/>
</dbReference>
<feature type="region of interest" description="Disordered" evidence="1">
    <location>
        <begin position="33"/>
        <end position="75"/>
    </location>
</feature>
<name>A0ABS2RGT9_9ACTN</name>
<evidence type="ECO:0000313" key="2">
    <source>
        <dbReference type="EMBL" id="MBM7797898.1"/>
    </source>
</evidence>
<gene>
    <name evidence="2" type="ORF">JOE57_000819</name>
</gene>
<evidence type="ECO:0000256" key="1">
    <source>
        <dbReference type="SAM" id="MobiDB-lite"/>
    </source>
</evidence>
<organism evidence="2 3">
    <name type="scientific">Microlunatus panaciterrae</name>
    <dbReference type="NCBI Taxonomy" id="400768"/>
    <lineage>
        <taxon>Bacteria</taxon>
        <taxon>Bacillati</taxon>
        <taxon>Actinomycetota</taxon>
        <taxon>Actinomycetes</taxon>
        <taxon>Propionibacteriales</taxon>
        <taxon>Propionibacteriaceae</taxon>
        <taxon>Microlunatus</taxon>
    </lineage>
</organism>
<keyword evidence="3" id="KW-1185">Reference proteome</keyword>
<proteinExistence type="predicted"/>
<dbReference type="EMBL" id="JAFBCF010000001">
    <property type="protein sequence ID" value="MBM7797898.1"/>
    <property type="molecule type" value="Genomic_DNA"/>
</dbReference>